<feature type="compositionally biased region" description="Low complexity" evidence="11">
    <location>
        <begin position="4681"/>
        <end position="4694"/>
    </location>
</feature>
<evidence type="ECO:0000256" key="11">
    <source>
        <dbReference type="SAM" id="MobiDB-lite"/>
    </source>
</evidence>
<dbReference type="Pfam" id="PF17919">
    <property type="entry name" value="RT_RNaseH_2"/>
    <property type="match status" value="2"/>
</dbReference>
<proteinExistence type="predicted"/>
<feature type="region of interest" description="Disordered" evidence="11">
    <location>
        <begin position="4549"/>
        <end position="4600"/>
    </location>
</feature>
<feature type="domain" description="Reverse transcriptase" evidence="13">
    <location>
        <begin position="459"/>
        <end position="638"/>
    </location>
</feature>
<sequence>MVDTRSGKSTSPYTQEQQEKMAALVRENKERKELLKQAKLKAIAEDQATKMKKLEEEMEEKKKAAEEEAAAEAEEQRKRREVKGESSGTANEDAAMEKKISEWIANLSLGEDKEAEQEVEEEKKLEWKLRMKREKKRRREEVNRLTAEVAKVRDCRQEVQVQTDMSAKMDKMLGYLEVLSAAWMEERQANWGHDVALKAMRSGFRDFACDMVTHVGGEVRRLRDNVGKFCEGAIESAKAVATVDSEARPRKEPVKLKFPDAYGGKEENFDNWEASVNKGVQAYFRLEKDGKVEKVLHSLTLLVQDDLPFDIVLGMDWGEGAGATLHLREHECRLPSPSGEVKTARLFHVSGVDNTLAHCCLSAPALARLVKKEQLEDQVFVVYVRPVTEPKEGDSSTDPTIAKLLEEFKDLTESPTGVVSRPIQHRIEIEPGSRTPKGAVYRMSPRELEELRKQLDELLEKGWIRPSSSPFGAPILFVPKKEGELRMCIDYRGLNAITVKNAEPLPRIDDLLDRVQGCKYFSKIDLKSEYHQIEVHHDDQYKTAFQTRYGHYEFIVMPFGLTNAPAKFQCCMNDLFRPWLNKFVVVYLYDILIFSKPLQEHQVHLRQVLEKLREANFKIDPEKCEWAKTQVLYLGHVLDGDGIKPEDSKIAAIRDWPTPRTLTELRSFLGLANYYRKFVRNFSTMAAPVRRLLKKEAIWQWHKDCTSALKRLKHALIKYLVLKVANSSSPFVVTTDASQYAVLQQDDDNGYRPVEFMSARMPSEKVATSTYERELYALSEEIRSLILGECHDTEGHFGWHQTLANLMLPPLSTDDGVAVVDLRNYLAKIDREHATQRYVDIDAPLLYIRIQIGKATCSALIDCGASRNDISQDFMARARLGPRVRRKSQPTHVTLADGHTQKSIDRCIDSVPVYFAPLAREAVSLDILDIKFDMILGMLWLQSEDHLVKFYRRTVHVRDRCGELVPCTVPLPHPSIGCHVVSATSIRQSIRRNDIEEMGICFLHALPPGDQPKTDTSDPRIIELLDSYEDVFQAPAGVVPDRPIRHGITLEDGAVPPRGCIYRMSEEELQVLRAQLDDLLVKGWIHPSCSPYGAPVLFVQKKNKDLRLCIDYRKLNAQTIKNVGPLPRIDDLLERLGGAKYFSKLDLESGYHRIEIQPIIRYKTAFKTRYGHFEWIVMPFGLTNAPATFQAAMTTEFRDLLDHTVLIYLDDILVYSRSLDEHLKHLRAVLERLRIAKYKTNRDKCEFAQQELEYLGHYELLAFVTVLKRWRHFLLGRRRFTWATDNNPLTYYKTQDTVSSTIGRWMYFIDQFNFTSKHIPGSSNKAADALSRRPDLCALVNSTFRLDENLQQHFVNGYKSDPGFSTLYADLSSDQRSASNYRIVDGYLLLHTRGKDLLCVPQDRILRTRLLDEYHDSRLAGHLGVARTLARLRQRFHRSDTISDVNWYIQSCAVCHRNKGRHQLPYGELKPLSIPREPGLSIAMDVTGPFPRDRLGHDGILTVVDRLSKYARFLPCKYHGTAPELARLLHTGWFCSHDIPEDIVSDHDTRFMSAFWTTLMVESGISMKPSFARHPQTDGQTERAQMMLRTLIRPDQKDWVDRLPDIEFAYDTSVHPAIGVTPFELHHGGRKGRIFADISLPRAADIDAACSPASTRKYRELLAKARANMQKAQSWDYGILNQQCKHSLEVVDTVVAECNRGILLNKVQRLKEEGYTRINNTVVAAYGSVDGICKDPPNPRRFSTQSYAAGSPVVGITASSFAPTFGIGPPKKPWDTPKSYASTRGRAWLNNVTLMNYPGRGLCGETMRAFQTNRNSPDAFPYHELSNIKFQQVADSAKIYIHQPNPMWRNPSDCWEMDCDGLLNVMMRDLDGSVTGVKGGIILGYAGFPRQANESQGVIIFPELCTLNTFWQGYVCPPLDYTAFIFESRDIDTETRMFGPVRFQQEGRVNIMNGMMDHGWCFSYTCLKRLSTYYTYVLTNRTLTVRTTGTQPRTVNLMIPFARPFEELLVRVQYYEVSRRYLWTEGLGRLAPMSRPPTLRDGLEHGAHFWEQETRTMHVLLSGGFRRNTGVEIRSEPYVIIGLTLAMSFRDFFEKMFINNVASLLGVETSRIKVVSAKPGSTKVNMQVDPAPGEFSEPLPFIQPTTIPEGDVAKDPPTSGGPATILPPPPPPSSEPDLSVEQLTAPSANKSLATIVRALQKTVADGSFAGQLGAPLVAINITWESSQGRQAVPLVAEVPDAETCISSGLSCPPSQMFVAGCVCVTPLLAEIAFTGVDFDTFHTNRTAKDILLYELSSQFGVLMTQVLLPGDERRLRAETRARNLETARQAAAVAERALAAAAASAVAMATSSSTSAANSTGQSLGMPPNTTSSQSISSTSRTGTSQMAGSQFSSPHPRTREQMELQQVERIRLRLEEELRQATKREKEIRDRSVRLEGREADKAALEGLDDSTLSNNEKILKASIMSMHAYMDSKLDTIQDTLDQIVNVMHRPGIRPAVLPSPPFSATTYPYAAQSGPPPSGTSAAALSQTVASSSSGPATGATPQSPLVSPAGQQFPWYPKTPLKPPPTFSGDEKDEALDTWLITVPVWVRAKRTLVEEEVITAASYLEGSATRWLNGVVASKGFGRNMGDWAQTHTLESFMDLVEARWHNPQQAQIATDGLLKLNARKYKSVRELTTIVKRLIVVSGVEYNPQVLLTTFLRCLPTNIKNLLASEARREYQTFETFSKKALDLEATLGSAQTLSTDGRKKKTPQEWKKKGSRLMMVDSEGNQTEIDEVSELMESAELDGEESAKGSNLAAVFKTKAADRGKGGQQRSQGQAANPNKIAAWVRAGLDQEVWRGRWSGGAYINCGEYVHMQFKCKNLKVSQKIPPKVCTFSYPGGERNHKIAFLVSDELPFDMLLGMYYLEVAKPQFDWDKKVLKHELPNGRAVRLAKYTASRLINSYGCLCASVFYNYYKQNQEEGMHLGYVSAKGEAVKTPPEIETIVTKYPDLFEEPSGVVDREVVHAIEIIPGSKTPKGRIYRMAPTELDELCRQLKELTEKGWIRPSTSPFGSPALFVPKKGGTLRMCIDYRGLNAITVKNAEPLPRIDDLLDRVQGCKYYTKMDLKSGYHQIAIRPEDQHKTAFQTRYGLYEFVVMLFGLCNAPGTFRHTMNSIFHDYLDKFVVVYLDDILIFSRIVQEHAQHVDKVLSLLRQHKYKINAEKCEFGHTRILYLGHEVSVDGIRPEDAKVASIRDSPRPQSVTEVRSFLGMCGYYPNFVKNYSTIASPLTDLTRLDTPWDWTDECEAAFKRLKHALTHHEVLMVPDPQRPFVVTTDASQYGIGAVLAQQEGKKLRPVEYMSKKMSSKKLAKSTYEEGTLHSLQGTCPLEALSVRKYDFKLDYVKGEYNKVANALSRRVDYLGALISEFGLSEDVTRSLEEAYKEDPITMDIINKLQAKDKATTDEFVTVDGLLFLEKGGYKRYIEDEARAMAPQSRMGIMGLARLRMGVVAPIKEKARGTGKQKVGRSTGQGNQGTPAWVKLGLDYEVWRDRVAKGTCMNCGNYGHTSRTCRGTKVTMKVASPTVMGLSSNPRSASVTTSQGNTPGQVTLPSPLQALPKASDPSIVPQTHSDAPMLCSRDVSDSLEELKTEWSGKDPRDSWAMISKGPMSEHFVVEVDVGGRKVGAFAYIGSTRNFISRACVDRLRLGDQVQRLNRSVASTLANKHRMVVQDYVKDAVGTFSYGGGEVRHKIPFLVSNELPFDMLLGMYYLEVAQPQFDWHRKVLIHKLPNGRTVRLQKFKASSLVENYGCTCASSFYNYYKQNREEGMYLVFVSKKEEAVKSPPEITSVVVQYSDLFEDPTGSKLAPFAETAQFPSRRSMLPPTMDGEVDIDGIVEHRMMPVPKPSGRGHPPKPKIQYRVSFRHHLEPHDDRWFTREELMRTTPQVIASYERELKGKMPADYKTSQRTVEVKEEGMRGSGSLADLRGPDTGMIVKYSMIRTQVSISVLPSYGQTSLLDRKIQQITVSLIQNLLVFSGYETYRVVKVVPPQPVDAGIQWLQPESNMPIFRKDHKGRMVAYTLVNQGITLSWKSLAGVTYNCRHVVRASAFEEDVLGLSVRTEREAVADAELSRSYGFNWRQCPVSNSPGTHTFQSNELPDGYHKFSVVDSKEAASPDASAVHFYFKMDADAQARRKEAQDLLQRHEANSIDRLKYWHFKPNGDEATPEEKHKEFLSKLVTRLLYACNYQRSELERQYRDLTQLHQELATLHRTVQSHEDATRALNARLLDLEQAVPGPVAGASSSAPSSRQLEDRVDHVVAMLGDISTFAAPTTTISSQLHTLKTEVQKLQSTNADDNLKMYKMPTFNLERFDDYTQQDPVLWWEAFTTQLRILPVAKHAYIDALFLNSKGGCQTWLSHMATSHDVDVPDLKDVITWEELTRLWKKRFIVDDAPTLAINRLFTMSQGNTATQDWLTEWQKIAAVPNLNLPSEHLCREFYNRSCAALSQTLGDREQYSTFAEIIDKAREIIKTNRSAAHEKSTSWQPTYVEKVLTGPRQQHFAAVQQDSGNNPAATPSSSDGDQVAAVQPRSTNKSRNNGKAKSASQAGNGQPGQFPWVKFGLTEAEYKLGKLSSAEGEATPPSTPPDSAALLAASCTSGEDANAASPRYTYEDYAVHLVPPLDQPLHVQQSTACTVSSPSATDSAASPQSIVGDSTSWSRLDELDPLTFTDFQWMPVPSTGRLSKPHRNLLMAQLRDYLHTAVPAPLMDAGAKVVDLHAFIAKIDREFKTQRYDDIDAPLLYIPIQIGEATCSALIDCGASRNYIGQDFMVRVGLGPHTSAPVSRLSTLVTDPTFKSDTMTVGPFNLQAVDTHGLTAIQNSQYTRPYLIGPVLIRPEEAATVTWLCKVDLGTWTVCGPQVNRSNLLIGSHTLFVRAVDLAGNVEVDPTVTSFTIEDFREGEGCSFSYSLNGGPFTPIQGDRLTLTGLSNTGRLRQELAVLAADTYGNSKQSLIATFLWTVDRRAPHTELVDFRTVSAAASTVTIEFSNALKPALGFRITDSRDPETTEIQLCPDAPMPTSKCQMTEAMTSLVPGRYTYTVAAFDYLGNADPEPLVLRWTVDPIDTIITTKLNGNRVNVSVRAMRDRPVRFSFQTKLDGGAWQQGHNPNFVIRASEGRHVLQVRAVGLDDNLPDPTPAVFSFTVDLNDKEEEEVGPPSPIVNNTGPIFVFNSTQPTSMQTYRTDDGTYLAQGDHRIKVGYMSTGPNSFSIRVSNKARSSSENPPLNHSYIINLAPGPLDEPMKTGLSSPYLNSGAMLLLDAAQDGVTYEYRLGKRPPVWDAVTGNLLSLPDMVEEGIYILDVEAGDTNSDGTLDLQPADFVSKVFSEDGLWPPYCPHCDIGDASSEEDKSETDQGSDAGAGADSDAGPVLGTAVPLPPPPLSSGAEGNAGDSDGGQTLAPVLLTPPREDVDSIRFKLGGLHR</sequence>
<evidence type="ECO:0000313" key="15">
    <source>
        <dbReference type="EMBL" id="GBG62867.1"/>
    </source>
</evidence>
<feature type="domain" description="Integrase catalytic" evidence="14">
    <location>
        <begin position="1474"/>
        <end position="1630"/>
    </location>
</feature>
<feature type="region of interest" description="Disordered" evidence="11">
    <location>
        <begin position="4674"/>
        <end position="4696"/>
    </location>
</feature>
<evidence type="ECO:0000256" key="4">
    <source>
        <dbReference type="ARBA" id="ARBA00022722"/>
    </source>
</evidence>
<feature type="compositionally biased region" description="Polar residues" evidence="11">
    <location>
        <begin position="7"/>
        <end position="16"/>
    </location>
</feature>
<dbReference type="SUPFAM" id="SSF56672">
    <property type="entry name" value="DNA/RNA polymerases"/>
    <property type="match status" value="3"/>
</dbReference>
<gene>
    <name evidence="15" type="ORF">CBR_g34239</name>
</gene>
<dbReference type="GO" id="GO:0015074">
    <property type="term" value="P:DNA integration"/>
    <property type="evidence" value="ECO:0007669"/>
    <property type="project" value="InterPro"/>
</dbReference>
<dbReference type="CDD" id="cd01647">
    <property type="entry name" value="RT_LTR"/>
    <property type="match status" value="3"/>
</dbReference>
<dbReference type="SUPFAM" id="SSF53098">
    <property type="entry name" value="Ribonuclease H-like"/>
    <property type="match status" value="1"/>
</dbReference>
<protein>
    <submittedName>
        <fullName evidence="15">Uncharacterized protein</fullName>
    </submittedName>
</protein>
<reference evidence="15 16" key="1">
    <citation type="journal article" date="2018" name="Cell">
        <title>The Chara Genome: Secondary Complexity and Implications for Plant Terrestrialization.</title>
        <authorList>
            <person name="Nishiyama T."/>
            <person name="Sakayama H."/>
            <person name="Vries J.D."/>
            <person name="Buschmann H."/>
            <person name="Saint-Marcoux D."/>
            <person name="Ullrich K.K."/>
            <person name="Haas F.B."/>
            <person name="Vanderstraeten L."/>
            <person name="Becker D."/>
            <person name="Lang D."/>
            <person name="Vosolsobe S."/>
            <person name="Rombauts S."/>
            <person name="Wilhelmsson P.K.I."/>
            <person name="Janitza P."/>
            <person name="Kern R."/>
            <person name="Heyl A."/>
            <person name="Rumpler F."/>
            <person name="Villalobos L.I.A.C."/>
            <person name="Clay J.M."/>
            <person name="Skokan R."/>
            <person name="Toyoda A."/>
            <person name="Suzuki Y."/>
            <person name="Kagoshima H."/>
            <person name="Schijlen E."/>
            <person name="Tajeshwar N."/>
            <person name="Catarino B."/>
            <person name="Hetherington A.J."/>
            <person name="Saltykova A."/>
            <person name="Bonnot C."/>
            <person name="Breuninger H."/>
            <person name="Symeonidi A."/>
            <person name="Radhakrishnan G.V."/>
            <person name="Van Nieuwerburgh F."/>
            <person name="Deforce D."/>
            <person name="Chang C."/>
            <person name="Karol K.G."/>
            <person name="Hedrich R."/>
            <person name="Ulvskov P."/>
            <person name="Glockner G."/>
            <person name="Delwiche C.F."/>
            <person name="Petrasek J."/>
            <person name="Van de Peer Y."/>
            <person name="Friml J."/>
            <person name="Beilby M."/>
            <person name="Dolan L."/>
            <person name="Kohara Y."/>
            <person name="Sugano S."/>
            <person name="Fujiyama A."/>
            <person name="Delaux P.-M."/>
            <person name="Quint M."/>
            <person name="TheiBen G."/>
            <person name="Hagemann M."/>
            <person name="Harholt J."/>
            <person name="Dunand C."/>
            <person name="Zachgo S."/>
            <person name="Langdale J."/>
            <person name="Maumus F."/>
            <person name="Straeten D.V.D."/>
            <person name="Gould S.B."/>
            <person name="Rensing S.A."/>
        </authorList>
    </citation>
    <scope>NUCLEOTIDE SEQUENCE [LARGE SCALE GENOMIC DNA]</scope>
    <source>
        <strain evidence="15 16">S276</strain>
    </source>
</reference>
<keyword evidence="9" id="KW-0862">Zinc</keyword>
<dbReference type="InterPro" id="IPR021109">
    <property type="entry name" value="Peptidase_aspartic_dom_sf"/>
</dbReference>
<keyword evidence="10" id="KW-0175">Coiled coil</keyword>
<dbReference type="GO" id="GO:0003964">
    <property type="term" value="F:RNA-directed DNA polymerase activity"/>
    <property type="evidence" value="ECO:0007669"/>
    <property type="project" value="UniProtKB-KW"/>
</dbReference>
<feature type="domain" description="Reverse transcriptase" evidence="13">
    <location>
        <begin position="1080"/>
        <end position="1259"/>
    </location>
</feature>
<keyword evidence="9" id="KW-0479">Metal-binding</keyword>
<keyword evidence="7" id="KW-0695">RNA-directed DNA polymerase</keyword>
<dbReference type="Gene3D" id="1.10.340.70">
    <property type="match status" value="1"/>
</dbReference>
<feature type="compositionally biased region" description="Polar residues" evidence="11">
    <location>
        <begin position="2386"/>
        <end position="2396"/>
    </location>
</feature>
<dbReference type="InterPro" id="IPR043128">
    <property type="entry name" value="Rev_trsase/Diguanyl_cyclase"/>
</dbReference>
<evidence type="ECO:0000256" key="5">
    <source>
        <dbReference type="ARBA" id="ARBA00022759"/>
    </source>
</evidence>
<dbReference type="EMBL" id="BFEA01000033">
    <property type="protein sequence ID" value="GBG62867.1"/>
    <property type="molecule type" value="Genomic_DNA"/>
</dbReference>
<dbReference type="InterPro" id="IPR036397">
    <property type="entry name" value="RNaseH_sf"/>
</dbReference>
<feature type="compositionally biased region" description="Polar residues" evidence="11">
    <location>
        <begin position="4549"/>
        <end position="4565"/>
    </location>
</feature>
<keyword evidence="8" id="KW-0511">Multifunctional enzyme</keyword>
<evidence type="ECO:0000256" key="7">
    <source>
        <dbReference type="ARBA" id="ARBA00022918"/>
    </source>
</evidence>
<keyword evidence="16" id="KW-1185">Reference proteome</keyword>
<evidence type="ECO:0000256" key="2">
    <source>
        <dbReference type="ARBA" id="ARBA00022679"/>
    </source>
</evidence>
<feature type="coiled-coil region" evidence="10">
    <location>
        <begin position="4234"/>
        <end position="4278"/>
    </location>
</feature>
<dbReference type="GO" id="GO:0004519">
    <property type="term" value="F:endonuclease activity"/>
    <property type="evidence" value="ECO:0007669"/>
    <property type="project" value="UniProtKB-KW"/>
</dbReference>
<evidence type="ECO:0000256" key="3">
    <source>
        <dbReference type="ARBA" id="ARBA00022695"/>
    </source>
</evidence>
<keyword evidence="5" id="KW-0255">Endonuclease</keyword>
<dbReference type="FunFam" id="3.30.70.270:FF:000020">
    <property type="entry name" value="Transposon Tf2-6 polyprotein-like Protein"/>
    <property type="match status" value="1"/>
</dbReference>
<dbReference type="Gene3D" id="3.30.420.10">
    <property type="entry name" value="Ribonuclease H-like superfamily/Ribonuclease H"/>
    <property type="match status" value="1"/>
</dbReference>
<name>A0A388JYM2_CHABU</name>
<feature type="compositionally biased region" description="Polar residues" evidence="11">
    <location>
        <begin position="3571"/>
        <end position="3590"/>
    </location>
</feature>
<feature type="compositionally biased region" description="Low complexity" evidence="11">
    <location>
        <begin position="2533"/>
        <end position="2545"/>
    </location>
</feature>
<keyword evidence="9" id="KW-0863">Zinc-finger</keyword>
<dbReference type="InterPro" id="IPR041577">
    <property type="entry name" value="RT_RNaseH_2"/>
</dbReference>
<dbReference type="GO" id="GO:0006508">
    <property type="term" value="P:proteolysis"/>
    <property type="evidence" value="ECO:0007669"/>
    <property type="project" value="UniProtKB-KW"/>
</dbReference>
<evidence type="ECO:0000313" key="16">
    <source>
        <dbReference type="Proteomes" id="UP000265515"/>
    </source>
</evidence>
<dbReference type="InterPro" id="IPR041588">
    <property type="entry name" value="Integrase_H2C2"/>
</dbReference>
<feature type="region of interest" description="Disordered" evidence="11">
    <location>
        <begin position="2510"/>
        <end position="2574"/>
    </location>
</feature>
<dbReference type="FunFam" id="3.30.70.270:FF:000026">
    <property type="entry name" value="Transposon Ty3-G Gag-Pol polyprotein"/>
    <property type="match status" value="1"/>
</dbReference>
<keyword evidence="2" id="KW-0808">Transferase</keyword>
<dbReference type="Gramene" id="GBG62867">
    <property type="protein sequence ID" value="GBG62867"/>
    <property type="gene ID" value="CBR_g34239"/>
</dbReference>
<dbReference type="InterPro" id="IPR012337">
    <property type="entry name" value="RNaseH-like_sf"/>
</dbReference>
<dbReference type="GO" id="GO:0003676">
    <property type="term" value="F:nucleic acid binding"/>
    <property type="evidence" value="ECO:0007669"/>
    <property type="project" value="InterPro"/>
</dbReference>
<evidence type="ECO:0000256" key="9">
    <source>
        <dbReference type="PROSITE-ProRule" id="PRU00047"/>
    </source>
</evidence>
<feature type="compositionally biased region" description="Polar residues" evidence="11">
    <location>
        <begin position="2522"/>
        <end position="2532"/>
    </location>
</feature>
<dbReference type="PROSITE" id="PS50994">
    <property type="entry name" value="INTEGRASE"/>
    <property type="match status" value="1"/>
</dbReference>
<dbReference type="Pfam" id="PF08284">
    <property type="entry name" value="RVP_2"/>
    <property type="match status" value="1"/>
</dbReference>
<evidence type="ECO:0000256" key="8">
    <source>
        <dbReference type="ARBA" id="ARBA00023268"/>
    </source>
</evidence>
<feature type="compositionally biased region" description="Basic and acidic residues" evidence="11">
    <location>
        <begin position="74"/>
        <end position="84"/>
    </location>
</feature>
<feature type="compositionally biased region" description="Low complexity" evidence="11">
    <location>
        <begin position="5396"/>
        <end position="5410"/>
    </location>
</feature>
<dbReference type="InterPro" id="IPR001878">
    <property type="entry name" value="Znf_CCHC"/>
</dbReference>
<dbReference type="Gene3D" id="3.30.70.270">
    <property type="match status" value="5"/>
</dbReference>
<evidence type="ECO:0000256" key="10">
    <source>
        <dbReference type="SAM" id="Coils"/>
    </source>
</evidence>
<feature type="region of interest" description="Disordered" evidence="11">
    <location>
        <begin position="2355"/>
        <end position="2403"/>
    </location>
</feature>
<keyword evidence="4" id="KW-0540">Nuclease</keyword>
<dbReference type="Gene3D" id="2.40.70.10">
    <property type="entry name" value="Acid Proteases"/>
    <property type="match status" value="3"/>
</dbReference>
<dbReference type="OrthoDB" id="120976at2759"/>
<evidence type="ECO:0000256" key="1">
    <source>
        <dbReference type="ARBA" id="ARBA00022670"/>
    </source>
</evidence>
<comment type="caution">
    <text evidence="15">The sequence shown here is derived from an EMBL/GenBank/DDBJ whole genome shotgun (WGS) entry which is preliminary data.</text>
</comment>
<feature type="region of interest" description="Disordered" evidence="11">
    <location>
        <begin position="5379"/>
        <end position="5465"/>
    </location>
</feature>
<evidence type="ECO:0000256" key="6">
    <source>
        <dbReference type="ARBA" id="ARBA00022801"/>
    </source>
</evidence>
<dbReference type="InterPro" id="IPR050951">
    <property type="entry name" value="Retrovirus_Pol_polyprotein"/>
</dbReference>
<dbReference type="CDD" id="cd00303">
    <property type="entry name" value="retropepsin_like"/>
    <property type="match status" value="2"/>
</dbReference>
<feature type="region of interest" description="Disordered" evidence="11">
    <location>
        <begin position="1"/>
        <end position="28"/>
    </location>
</feature>
<dbReference type="PROSITE" id="PS50878">
    <property type="entry name" value="RT_POL"/>
    <property type="match status" value="3"/>
</dbReference>
<dbReference type="InterPro" id="IPR043502">
    <property type="entry name" value="DNA/RNA_pol_sf"/>
</dbReference>
<accession>A0A388JYM2</accession>
<dbReference type="GO" id="GO:0008270">
    <property type="term" value="F:zinc ion binding"/>
    <property type="evidence" value="ECO:0007669"/>
    <property type="project" value="UniProtKB-KW"/>
</dbReference>
<keyword evidence="1" id="KW-0645">Protease</keyword>
<feature type="compositionally biased region" description="Polar residues" evidence="11">
    <location>
        <begin position="4573"/>
        <end position="4593"/>
    </location>
</feature>
<feature type="region of interest" description="Disordered" evidence="11">
    <location>
        <begin position="53"/>
        <end position="95"/>
    </location>
</feature>
<dbReference type="GO" id="GO:0008233">
    <property type="term" value="F:peptidase activity"/>
    <property type="evidence" value="ECO:0007669"/>
    <property type="project" value="UniProtKB-KW"/>
</dbReference>
<dbReference type="InterPro" id="IPR000477">
    <property type="entry name" value="RT_dom"/>
</dbReference>
<dbReference type="Pfam" id="PF00078">
    <property type="entry name" value="RVT_1"/>
    <property type="match status" value="3"/>
</dbReference>
<feature type="compositionally biased region" description="Polar residues" evidence="11">
    <location>
        <begin position="3510"/>
        <end position="3520"/>
    </location>
</feature>
<dbReference type="Gene3D" id="3.10.10.10">
    <property type="entry name" value="HIV Type 1 Reverse Transcriptase, subunit A, domain 1"/>
    <property type="match status" value="3"/>
</dbReference>
<feature type="region of interest" description="Disordered" evidence="11">
    <location>
        <begin position="3500"/>
        <end position="3520"/>
    </location>
</feature>
<feature type="region of interest" description="Disordered" evidence="11">
    <location>
        <begin position="2742"/>
        <end position="2761"/>
    </location>
</feature>
<feature type="domain" description="Reverse transcriptase" evidence="13">
    <location>
        <begin position="3043"/>
        <end position="3222"/>
    </location>
</feature>
<dbReference type="PROSITE" id="PS50158">
    <property type="entry name" value="ZF_CCHC"/>
    <property type="match status" value="1"/>
</dbReference>
<feature type="region of interest" description="Disordered" evidence="11">
    <location>
        <begin position="3569"/>
        <end position="3590"/>
    </location>
</feature>
<feature type="compositionally biased region" description="Pro residues" evidence="11">
    <location>
        <begin position="2165"/>
        <end position="2174"/>
    </location>
</feature>
<keyword evidence="3" id="KW-0548">Nucleotidyltransferase</keyword>
<dbReference type="PANTHER" id="PTHR37984">
    <property type="entry name" value="PROTEIN CBG26694"/>
    <property type="match status" value="1"/>
</dbReference>
<dbReference type="Proteomes" id="UP000265515">
    <property type="component" value="Unassembled WGS sequence"/>
</dbReference>
<dbReference type="FunFam" id="3.10.10.10:FF:000007">
    <property type="entry name" value="Retrovirus-related Pol polyprotein from transposon 17.6-like Protein"/>
    <property type="match status" value="2"/>
</dbReference>
<feature type="compositionally biased region" description="Low complexity" evidence="11">
    <location>
        <begin position="2370"/>
        <end position="2385"/>
    </location>
</feature>
<evidence type="ECO:0000259" key="14">
    <source>
        <dbReference type="PROSITE" id="PS50994"/>
    </source>
</evidence>
<dbReference type="PANTHER" id="PTHR37984:SF5">
    <property type="entry name" value="PROTEIN NYNRIN-LIKE"/>
    <property type="match status" value="1"/>
</dbReference>
<dbReference type="Pfam" id="PF17921">
    <property type="entry name" value="Integrase_H2C2"/>
    <property type="match status" value="1"/>
</dbReference>
<evidence type="ECO:0000259" key="12">
    <source>
        <dbReference type="PROSITE" id="PS50158"/>
    </source>
</evidence>
<feature type="domain" description="CCHC-type" evidence="12">
    <location>
        <begin position="3542"/>
        <end position="3556"/>
    </location>
</feature>
<dbReference type="InterPro" id="IPR001584">
    <property type="entry name" value="Integrase_cat-core"/>
</dbReference>
<organism evidence="15 16">
    <name type="scientific">Chara braunii</name>
    <name type="common">Braun's stonewort</name>
    <dbReference type="NCBI Taxonomy" id="69332"/>
    <lineage>
        <taxon>Eukaryota</taxon>
        <taxon>Viridiplantae</taxon>
        <taxon>Streptophyta</taxon>
        <taxon>Charophyceae</taxon>
        <taxon>Charales</taxon>
        <taxon>Characeae</taxon>
        <taxon>Chara</taxon>
    </lineage>
</organism>
<feature type="region of interest" description="Disordered" evidence="11">
    <location>
        <begin position="2142"/>
        <end position="2179"/>
    </location>
</feature>
<keyword evidence="6" id="KW-0378">Hydrolase</keyword>
<evidence type="ECO:0000259" key="13">
    <source>
        <dbReference type="PROSITE" id="PS50878"/>
    </source>
</evidence>
<feature type="compositionally biased region" description="Basic and acidic residues" evidence="11">
    <location>
        <begin position="53"/>
        <end position="66"/>
    </location>
</feature>